<dbReference type="KEGG" id="shv:AAT16_04865"/>
<proteinExistence type="predicted"/>
<keyword evidence="3" id="KW-1185">Reference proteome</keyword>
<organism evidence="2 4">
    <name type="scientific">Salinicoccus halodurans</name>
    <dbReference type="NCBI Taxonomy" id="407035"/>
    <lineage>
        <taxon>Bacteria</taxon>
        <taxon>Bacillati</taxon>
        <taxon>Bacillota</taxon>
        <taxon>Bacilli</taxon>
        <taxon>Bacillales</taxon>
        <taxon>Staphylococcaceae</taxon>
        <taxon>Salinicoccus</taxon>
    </lineage>
</organism>
<dbReference type="EMBL" id="CP011366">
    <property type="protein sequence ID" value="AKG73601.1"/>
    <property type="molecule type" value="Genomic_DNA"/>
</dbReference>
<dbReference type="Proteomes" id="UP000034029">
    <property type="component" value="Chromosome"/>
</dbReference>
<dbReference type="RefSeq" id="WP_046789791.1">
    <property type="nucleotide sequence ID" value="NZ_CP011366.1"/>
</dbReference>
<reference evidence="3" key="2">
    <citation type="submission" date="2015-04" db="EMBL/GenBank/DDBJ databases">
        <title>Complete genome sequence of Salinicoccus halodurans strain H3B36, isolated from the Qaidam basin of China.</title>
        <authorList>
            <person name="Ma Y."/>
            <person name="Jiang K."/>
            <person name="Xue Y."/>
        </authorList>
    </citation>
    <scope>NUCLEOTIDE SEQUENCE [LARGE SCALE GENOMIC DNA]</scope>
    <source>
        <strain evidence="3">H3B36</strain>
    </source>
</reference>
<protein>
    <submittedName>
        <fullName evidence="2">Uncharacterized protein</fullName>
    </submittedName>
</protein>
<sequence length="71" mass="8252">MEKYSKEDISNMLMLKGQTSMLNVPRRCSHANIVKSYHKGTPYKYVCTECGMPSRNRGAFFKYQNSGRMIH</sequence>
<reference evidence="2 4" key="3">
    <citation type="submission" date="2016-10" db="EMBL/GenBank/DDBJ databases">
        <authorList>
            <person name="Varghese N."/>
            <person name="Submissions S."/>
        </authorList>
    </citation>
    <scope>NUCLEOTIDE SEQUENCE [LARGE SCALE GENOMIC DNA]</scope>
    <source>
        <strain evidence="2 4">CGMCC 1.6501</strain>
    </source>
</reference>
<evidence type="ECO:0000313" key="2">
    <source>
        <dbReference type="EMBL" id="SFK53224.1"/>
    </source>
</evidence>
<evidence type="ECO:0000313" key="1">
    <source>
        <dbReference type="EMBL" id="AKG73601.1"/>
    </source>
</evidence>
<dbReference type="OrthoDB" id="2390090at2"/>
<dbReference type="EMBL" id="FOTB01000001">
    <property type="protein sequence ID" value="SFK53224.1"/>
    <property type="molecule type" value="Genomic_DNA"/>
</dbReference>
<evidence type="ECO:0000313" key="4">
    <source>
        <dbReference type="Proteomes" id="UP000183090"/>
    </source>
</evidence>
<dbReference type="Proteomes" id="UP000183090">
    <property type="component" value="Unassembled WGS sequence"/>
</dbReference>
<evidence type="ECO:0000313" key="3">
    <source>
        <dbReference type="Proteomes" id="UP000034029"/>
    </source>
</evidence>
<accession>A0A0F7HL64</accession>
<name>A0A0F7HL64_9STAP</name>
<gene>
    <name evidence="1" type="ORF">AAT16_04865</name>
    <name evidence="2" type="ORF">SAMN05216235_0210</name>
</gene>
<dbReference type="AlphaFoldDB" id="A0A0F7HL64"/>
<reference evidence="1 3" key="1">
    <citation type="journal article" date="2015" name="Int. J. Syst. Evol. Microbiol.">
        <title>Complete genome sequence of Salinicoccus halodurans H3B36, isolated from the Qaidam Basin in China.</title>
        <authorList>
            <person name="Jiang K."/>
            <person name="Xue Y."/>
            <person name="Ma Y."/>
        </authorList>
    </citation>
    <scope>NUCLEOTIDE SEQUENCE [LARGE SCALE GENOMIC DNA]</scope>
    <source>
        <strain evidence="1 3">H3B36</strain>
    </source>
</reference>